<dbReference type="Gene3D" id="2.160.20.110">
    <property type="match status" value="3"/>
</dbReference>
<feature type="chain" id="PRO_5013608704" evidence="1">
    <location>
        <begin position="26"/>
        <end position="1226"/>
    </location>
</feature>
<dbReference type="Proteomes" id="UP000229323">
    <property type="component" value="Chromosome"/>
</dbReference>
<evidence type="ECO:0000256" key="1">
    <source>
        <dbReference type="SAM" id="SignalP"/>
    </source>
</evidence>
<name>A0A2D3NCC6_PREIN</name>
<feature type="signal peptide" evidence="1">
    <location>
        <begin position="1"/>
        <end position="25"/>
    </location>
</feature>
<proteinExistence type="predicted"/>
<dbReference type="RefSeq" id="WP_100023305.1">
    <property type="nucleotide sequence ID" value="NZ_CP024696.1"/>
</dbReference>
<dbReference type="EMBL" id="CP024696">
    <property type="protein sequence ID" value="ATV53022.1"/>
    <property type="molecule type" value="Genomic_DNA"/>
</dbReference>
<organism evidence="2 3">
    <name type="scientific">Prevotella intermedia</name>
    <dbReference type="NCBI Taxonomy" id="28131"/>
    <lineage>
        <taxon>Bacteria</taxon>
        <taxon>Pseudomonadati</taxon>
        <taxon>Bacteroidota</taxon>
        <taxon>Bacteroidia</taxon>
        <taxon>Bacteroidales</taxon>
        <taxon>Prevotellaceae</taxon>
        <taxon>Prevotella</taxon>
    </lineage>
</organism>
<reference evidence="2 3" key="1">
    <citation type="submission" date="2017-11" db="EMBL/GenBank/DDBJ databases">
        <title>Genome sequencing of Prevotella intermedia KCOM 2033.</title>
        <authorList>
            <person name="Kook J.-K."/>
            <person name="Park S.-N."/>
            <person name="Lim Y.K."/>
        </authorList>
    </citation>
    <scope>NUCLEOTIDE SEQUENCE [LARGE SCALE GENOMIC DNA]</scope>
    <source>
        <strain evidence="2 3">KCOM 2033</strain>
    </source>
</reference>
<evidence type="ECO:0000313" key="3">
    <source>
        <dbReference type="Proteomes" id="UP000229323"/>
    </source>
</evidence>
<keyword evidence="1" id="KW-0732">Signal</keyword>
<accession>A0A2D3NCC6</accession>
<dbReference type="AlphaFoldDB" id="A0A2D3NCC6"/>
<evidence type="ECO:0000313" key="2">
    <source>
        <dbReference type="EMBL" id="ATV53022.1"/>
    </source>
</evidence>
<sequence length="1226" mass="132323">MKTKNLIERLSLFLLALVLTMPTWAQGGSGNESETITIASKEDWKAFCDRVNKGQTTLNAKLTKDVDLGEEIVMAGREHPYNYNSFYYYTGTFDGQGHTLSFNWNAGKDNQIAPFYYVKDATIKNLRTQGKITSKGYSLSGMVRAALGTTTISGCISDVDITGGDSGLASSLAAGMVQAVADGASVQITDCLVKGSITDNADEDDRAMAGFVFSNNGTYTLTRCLYVGKNNATNNGYSKTFGTETGYGATFTDCYYLNTCGDAQGDKITEAQLRNGYVAYKLQKGRESQVWGQTLGTDNEPLPTTDATKRVYEVKFVYNGEVKAMRYANSGQSIHGGLPTFTAKDLLGTGYNPHHYYAIAFEGGFNASTPVNADQTVAVTFNKKDYYEIASKEDWKAFCDIVGSGQNTVDAKMTKDVDLGEDIAKVGTSNSPYSGTFDGQNHVLTVNWDAGSTNDIAPFGRVKGATIKNLRTEGSIRSNGYYLSGLIDEATGENTVTGCVSNVNLTTSYANASCDAAGLICYIYSSGRVTISDCLVKGSINATTEKGQKGMGGFVFIQHGICIMNNCLYAGTNNASGGYTFASDSDPKATTTLNNCHYLNPCGKLQGEPVTKAQLKNGYVAHKLQGTREETVWGQVLGTDTVPLLTDKIEKRVYEVKFTLNNEVKATRYANSGQTVSLPTVQELLGADYAPNITYALSFEGDFSASSTVTGNTTVVANVVFKDISIATKEDWKKFGDLVLSGEGKLNAKLTADLNLGTEILKIGSESTGYSGTFDGQGHTITIDWNGYGGGYFALFPFVTDATIKNLRVSGQMTTDAPMGVFSYLAGGTTIYEHCVSDVRITSGNTNSSYCAAGMVRAAYSEGKITFKDCIVAGDLNGTTDNSSQNMGGFVCSQADDATCTFDNCLYTGTNNSKGGYTFAPNPTLNNCYYLNPFANTQGERIVEKQLASGEVAYKLQGDRTDSCHWAQVLGEKTPSLYREADRTKPNYVYYNKENNGWTCDDFRLTDGESLPIGLDFTATKATYDRTLAAGKATLCLPYELPVQGFRAYTLADRQESRTAVHFKEVNGTLGAYRPYLLVADGTPQLGGENLQVKADRSSIVLSAGNYYFKGAVHDVVNWWLTSDHAYILQADGLFHKVTSNPSVTVPAYRAYISYNSHEGAKPLSIVFDGETTGIYGTTDGATDGAADGAVYNLQGQRVADRLDDSVRRQIPTGVYIVNGRKVIVK</sequence>
<protein>
    <submittedName>
        <fullName evidence="2">Peptidase M26</fullName>
    </submittedName>
</protein>
<gene>
    <name evidence="2" type="ORF">CTM50_08265</name>
</gene>